<feature type="region of interest" description="Disordered" evidence="1">
    <location>
        <begin position="1"/>
        <end position="70"/>
    </location>
</feature>
<dbReference type="Proteomes" id="UP001374584">
    <property type="component" value="Unassembled WGS sequence"/>
</dbReference>
<protein>
    <submittedName>
        <fullName evidence="2">Uncharacterized protein</fullName>
    </submittedName>
</protein>
<name>A0AAN9RB71_PHACN</name>
<organism evidence="2 3">
    <name type="scientific">Phaseolus coccineus</name>
    <name type="common">Scarlet runner bean</name>
    <name type="synonym">Phaseolus multiflorus</name>
    <dbReference type="NCBI Taxonomy" id="3886"/>
    <lineage>
        <taxon>Eukaryota</taxon>
        <taxon>Viridiplantae</taxon>
        <taxon>Streptophyta</taxon>
        <taxon>Embryophyta</taxon>
        <taxon>Tracheophyta</taxon>
        <taxon>Spermatophyta</taxon>
        <taxon>Magnoliopsida</taxon>
        <taxon>eudicotyledons</taxon>
        <taxon>Gunneridae</taxon>
        <taxon>Pentapetalae</taxon>
        <taxon>rosids</taxon>
        <taxon>fabids</taxon>
        <taxon>Fabales</taxon>
        <taxon>Fabaceae</taxon>
        <taxon>Papilionoideae</taxon>
        <taxon>50 kb inversion clade</taxon>
        <taxon>NPAAA clade</taxon>
        <taxon>indigoferoid/millettioid clade</taxon>
        <taxon>Phaseoleae</taxon>
        <taxon>Phaseolus</taxon>
    </lineage>
</organism>
<feature type="compositionally biased region" description="Basic residues" evidence="1">
    <location>
        <begin position="1"/>
        <end position="15"/>
    </location>
</feature>
<accession>A0AAN9RB71</accession>
<gene>
    <name evidence="2" type="ORF">VNO80_11220</name>
</gene>
<keyword evidence="3" id="KW-1185">Reference proteome</keyword>
<reference evidence="2 3" key="1">
    <citation type="submission" date="2024-01" db="EMBL/GenBank/DDBJ databases">
        <title>The genomes of 5 underutilized Papilionoideae crops provide insights into root nodulation and disease resistanc.</title>
        <authorList>
            <person name="Jiang F."/>
        </authorList>
    </citation>
    <scope>NUCLEOTIDE SEQUENCE [LARGE SCALE GENOMIC DNA]</scope>
    <source>
        <strain evidence="2">JINMINGXINNONG_FW02</strain>
        <tissue evidence="2">Leaves</tissue>
    </source>
</reference>
<comment type="caution">
    <text evidence="2">The sequence shown here is derived from an EMBL/GenBank/DDBJ whole genome shotgun (WGS) entry which is preliminary data.</text>
</comment>
<proteinExistence type="predicted"/>
<dbReference type="AlphaFoldDB" id="A0AAN9RB71"/>
<evidence type="ECO:0000256" key="1">
    <source>
        <dbReference type="SAM" id="MobiDB-lite"/>
    </source>
</evidence>
<dbReference type="PANTHER" id="PTHR37187">
    <property type="entry name" value="EXPRESSED PROTEIN"/>
    <property type="match status" value="1"/>
</dbReference>
<evidence type="ECO:0000313" key="3">
    <source>
        <dbReference type="Proteomes" id="UP001374584"/>
    </source>
</evidence>
<sequence length="183" mass="20065">MPSGAKKRKAARKKKEKENKINPTTNNPQGNGGLKSIDEEGSDGGEGNFPAYDGHDDQYNPFKDGSEELESAAQRHAFDVESLKVVSCDVKIDQELGGKEDCVVLVERSLKSEESFESKNISFEHNETAKKSYFENGNGIDTSNGESLSEKNLDNGNCISVEEAIVRHVFVKSNDSVSEVISF</sequence>
<evidence type="ECO:0000313" key="2">
    <source>
        <dbReference type="EMBL" id="KAK7369185.1"/>
    </source>
</evidence>
<dbReference type="EMBL" id="JAYMYR010000004">
    <property type="protein sequence ID" value="KAK7369185.1"/>
    <property type="molecule type" value="Genomic_DNA"/>
</dbReference>
<dbReference type="PANTHER" id="PTHR37187:SF19">
    <property type="entry name" value="(RAPE) HYPOTHETICAL PROTEIN"/>
    <property type="match status" value="1"/>
</dbReference>